<organism evidence="1 2">
    <name type="scientific">Nocardia cyriacigeorgica</name>
    <dbReference type="NCBI Taxonomy" id="135487"/>
    <lineage>
        <taxon>Bacteria</taxon>
        <taxon>Bacillati</taxon>
        <taxon>Actinomycetota</taxon>
        <taxon>Actinomycetes</taxon>
        <taxon>Mycobacteriales</taxon>
        <taxon>Nocardiaceae</taxon>
        <taxon>Nocardia</taxon>
    </lineage>
</organism>
<sequence>MTTTDIPGDIAKIMNNIGGKARSYGYLKWNEQAMLKADMMNVPERWVSRRISPGQLELRAIDVGLTAEEAAELADWLRRRQQGRRLVPHAQYRTWKFNLALED</sequence>
<comment type="caution">
    <text evidence="1">The sequence shown here is derived from an EMBL/GenBank/DDBJ whole genome shotgun (WGS) entry which is preliminary data.</text>
</comment>
<proteinExistence type="predicted"/>
<dbReference type="EMBL" id="JAAGUZ010000133">
    <property type="protein sequence ID" value="NEW48205.1"/>
    <property type="molecule type" value="Genomic_DNA"/>
</dbReference>
<reference evidence="1 2" key="1">
    <citation type="submission" date="2020-01" db="EMBL/GenBank/DDBJ databases">
        <title>Genetics and antimicrobial susceptibilities of Nocardia species isolated from the soil; a comparison with species isolated from humans.</title>
        <authorList>
            <person name="Carrasco G."/>
            <person name="Monzon S."/>
            <person name="Sansegundo M."/>
            <person name="Garcia E."/>
            <person name="Garrido N."/>
            <person name="Medina M.J."/>
            <person name="Villalon P."/>
            <person name="Ramirez-Arocha A.C."/>
            <person name="Jimenez P."/>
            <person name="Cuesta I."/>
            <person name="Valdezate S."/>
        </authorList>
    </citation>
    <scope>NUCLEOTIDE SEQUENCE [LARGE SCALE GENOMIC DNA]</scope>
    <source>
        <strain evidence="1 2">CNM20110639</strain>
    </source>
</reference>
<evidence type="ECO:0000313" key="1">
    <source>
        <dbReference type="EMBL" id="NEW48205.1"/>
    </source>
</evidence>
<dbReference type="Proteomes" id="UP000468928">
    <property type="component" value="Unassembled WGS sequence"/>
</dbReference>
<protein>
    <submittedName>
        <fullName evidence="1">Uncharacterized protein</fullName>
    </submittedName>
</protein>
<gene>
    <name evidence="1" type="ORF">GV789_27835</name>
</gene>
<accession>A0A6P1DBS2</accession>
<dbReference type="AlphaFoldDB" id="A0A6P1DBS2"/>
<name>A0A6P1DBS2_9NOCA</name>
<evidence type="ECO:0000313" key="2">
    <source>
        <dbReference type="Proteomes" id="UP000468928"/>
    </source>
</evidence>
<dbReference type="RefSeq" id="WP_163830362.1">
    <property type="nucleotide sequence ID" value="NZ_JAAGUZ010000133.1"/>
</dbReference>